<gene>
    <name evidence="10" type="ORF">IQ236_01210</name>
</gene>
<dbReference type="CDD" id="cd00082">
    <property type="entry name" value="HisKA"/>
    <property type="match status" value="1"/>
</dbReference>
<dbReference type="InterPro" id="IPR005467">
    <property type="entry name" value="His_kinase_dom"/>
</dbReference>
<dbReference type="InterPro" id="IPR036097">
    <property type="entry name" value="HisK_dim/P_sf"/>
</dbReference>
<dbReference type="SUPFAM" id="SSF47384">
    <property type="entry name" value="Homodimeric domain of signal transducing histidine kinase"/>
    <property type="match status" value="1"/>
</dbReference>
<keyword evidence="4" id="KW-0597">Phosphoprotein</keyword>
<comment type="catalytic activity">
    <reaction evidence="1">
        <text>ATP + protein L-histidine = ADP + protein N-phospho-L-histidine.</text>
        <dbReference type="EC" id="2.7.13.3"/>
    </reaction>
</comment>
<sequence length="934" mass="105404">MNGLENTQQLQSQLDQQVLLYRITNRIRQSLDLPGILTATVAEIRSFLGTDRIMIYEFSPDGSGEVVAEARFGDRLPSLLGLHFPADDIPAYTREMYCSLRQRTIVNVAGGTMGISQHLEETGTSSGIDYRTLDPCHQTYLTAMGVEASLVVPILLHPLNPVSSEKPKLWGLLVSHHAEPQSISESDIHLVQLLVDQLAIAIAQANLLSETQQQAQQEATINTVVSLLHERPTIELLAALEATVKALQGVGGRLYIQPNAPHPPEVFTWGKQPHPPDGIPSGILEEHPLWQHWLTNGYGASSQANATPNPALSAWVITDVYKEPQWRVLLRNFQSTPIRGILVLPIQYRQQLLGVLTIFRDEIDTETLWAGEFDPSVKQMMPRQSFEIWRESKQGQAQPWTEAELTLAKALIHQFAMAIQQYRLYQEVQCLNLNLEEQIDERTNQLKRALDFAKTLERITDQIRRTLDLKTTLSCLVREVRALLDTDRVVIYQLINQQAGEVVFEDRRDSIHSLVGMQTPEDCFPEDMVMLYREGRMRAICDVYNENLALCHQEFLESLGVRANLIVPINQELKIWGLLIAHECTHPRNWETEELDILKQLADQAAIAIAQAELYEQSRRAAQNEQAKAEQLTHTLNELQKTQSQLIQTEKMLSLGRLVAGMAHEINNPINFIFGNLLYASEYTQNLLNLIQLYQRYYPYPTSEIVNYISTIELDFIAKDLPKILESMQSGADRIRQLVLSLRNFARLDQADLKFVDLHEGIESTLLLLQHRLNINSDAPEIQVKRQYGNLPAVECYASLLNQVFMNILSNAIDALAFKTQGSNQNFSTSEQTQPCLEIRTALRDEITALPKIVISIIDNGTGIPNALLPHIFDPFFTTKPVGQGTGLGLSISYQIIVEKHKGSLKCLSHWGLGTEFKIEIPLRQSLSDVTLNS</sequence>
<dbReference type="SUPFAM" id="SSF55781">
    <property type="entry name" value="GAF domain-like"/>
    <property type="match status" value="3"/>
</dbReference>
<dbReference type="PROSITE" id="PS50109">
    <property type="entry name" value="HIS_KIN"/>
    <property type="match status" value="1"/>
</dbReference>
<dbReference type="PRINTS" id="PR00344">
    <property type="entry name" value="BCTRLSENSOR"/>
</dbReference>
<dbReference type="InterPro" id="IPR003661">
    <property type="entry name" value="HisK_dim/P_dom"/>
</dbReference>
<keyword evidence="6" id="KW-0902">Two-component regulatory system</keyword>
<evidence type="ECO:0000256" key="6">
    <source>
        <dbReference type="ARBA" id="ARBA00023012"/>
    </source>
</evidence>
<comment type="caution">
    <text evidence="10">The sequence shown here is derived from an EMBL/GenBank/DDBJ whole genome shotgun (WGS) entry which is preliminary data.</text>
</comment>
<dbReference type="PROSITE" id="PS50046">
    <property type="entry name" value="PHYTOCHROME_2"/>
    <property type="match status" value="2"/>
</dbReference>
<dbReference type="InterPro" id="IPR003018">
    <property type="entry name" value="GAF"/>
</dbReference>
<evidence type="ECO:0000256" key="4">
    <source>
        <dbReference type="ARBA" id="ARBA00022553"/>
    </source>
</evidence>
<accession>A0ABR9U8C5</accession>
<reference evidence="10 11" key="1">
    <citation type="submission" date="2020-10" db="EMBL/GenBank/DDBJ databases">
        <authorList>
            <person name="Castelo-Branco R."/>
            <person name="Eusebio N."/>
            <person name="Adriana R."/>
            <person name="Vieira A."/>
            <person name="Brugerolle De Fraissinette N."/>
            <person name="Rezende De Castro R."/>
            <person name="Schneider M.P."/>
            <person name="Vasconcelos V."/>
            <person name="Leao P.N."/>
        </authorList>
    </citation>
    <scope>NUCLEOTIDE SEQUENCE [LARGE SCALE GENOMIC DNA]</scope>
    <source>
        <strain evidence="10 11">LEGE 06226</strain>
    </source>
</reference>
<dbReference type="Gene3D" id="3.30.450.40">
    <property type="match status" value="3"/>
</dbReference>
<dbReference type="InterPro" id="IPR029016">
    <property type="entry name" value="GAF-like_dom_sf"/>
</dbReference>
<dbReference type="PANTHER" id="PTHR43065:SF50">
    <property type="entry name" value="HISTIDINE KINASE"/>
    <property type="match status" value="1"/>
</dbReference>
<dbReference type="Proteomes" id="UP000640725">
    <property type="component" value="Unassembled WGS sequence"/>
</dbReference>
<dbReference type="SUPFAM" id="SSF55874">
    <property type="entry name" value="ATPase domain of HSP90 chaperone/DNA topoisomerase II/histidine kinase"/>
    <property type="match status" value="1"/>
</dbReference>
<dbReference type="Pfam" id="PF00360">
    <property type="entry name" value="PHY"/>
    <property type="match status" value="1"/>
</dbReference>
<keyword evidence="11" id="KW-1185">Reference proteome</keyword>
<evidence type="ECO:0000256" key="7">
    <source>
        <dbReference type="SAM" id="Coils"/>
    </source>
</evidence>
<dbReference type="SMART" id="SM00387">
    <property type="entry name" value="HATPase_c"/>
    <property type="match status" value="1"/>
</dbReference>
<feature type="domain" description="Phytochrome chromophore attachment site" evidence="8">
    <location>
        <begin position="468"/>
        <end position="604"/>
    </location>
</feature>
<dbReference type="Pfam" id="PF01590">
    <property type="entry name" value="GAF"/>
    <property type="match status" value="2"/>
</dbReference>
<evidence type="ECO:0000256" key="5">
    <source>
        <dbReference type="ARBA" id="ARBA00022777"/>
    </source>
</evidence>
<proteinExistence type="inferred from homology"/>
<keyword evidence="5" id="KW-0418">Kinase</keyword>
<dbReference type="RefSeq" id="WP_193867594.1">
    <property type="nucleotide sequence ID" value="NZ_JADEWU010000002.1"/>
</dbReference>
<dbReference type="Gene3D" id="3.30.565.10">
    <property type="entry name" value="Histidine kinase-like ATPase, C-terminal domain"/>
    <property type="match status" value="1"/>
</dbReference>
<dbReference type="SMART" id="SM00065">
    <property type="entry name" value="GAF"/>
    <property type="match status" value="3"/>
</dbReference>
<dbReference type="EC" id="2.7.13.3" evidence="3"/>
<dbReference type="PANTHER" id="PTHR43065">
    <property type="entry name" value="SENSOR HISTIDINE KINASE"/>
    <property type="match status" value="1"/>
</dbReference>
<dbReference type="EMBL" id="JADEWU010000002">
    <property type="protein sequence ID" value="MBE9141839.1"/>
    <property type="molecule type" value="Genomic_DNA"/>
</dbReference>
<evidence type="ECO:0000259" key="9">
    <source>
        <dbReference type="PROSITE" id="PS50109"/>
    </source>
</evidence>
<evidence type="ECO:0000313" key="11">
    <source>
        <dbReference type="Proteomes" id="UP000640725"/>
    </source>
</evidence>
<protein>
    <recommendedName>
        <fullName evidence="3">histidine kinase</fullName>
        <ecNumber evidence="3">2.7.13.3</ecNumber>
    </recommendedName>
</protein>
<keyword evidence="5" id="KW-0808">Transferase</keyword>
<evidence type="ECO:0000256" key="1">
    <source>
        <dbReference type="ARBA" id="ARBA00000085"/>
    </source>
</evidence>
<dbReference type="InterPro" id="IPR016132">
    <property type="entry name" value="Phyto_chromo_attachment"/>
</dbReference>
<evidence type="ECO:0000256" key="3">
    <source>
        <dbReference type="ARBA" id="ARBA00012438"/>
    </source>
</evidence>
<dbReference type="InterPro" id="IPR004358">
    <property type="entry name" value="Sig_transdc_His_kin-like_C"/>
</dbReference>
<comment type="similarity">
    <text evidence="2">In the N-terminal section; belongs to the phytochrome family.</text>
</comment>
<keyword evidence="7" id="KW-0175">Coiled coil</keyword>
<dbReference type="Pfam" id="PF02518">
    <property type="entry name" value="HATPase_c"/>
    <property type="match status" value="1"/>
</dbReference>
<evidence type="ECO:0000313" key="10">
    <source>
        <dbReference type="EMBL" id="MBE9141839.1"/>
    </source>
</evidence>
<dbReference type="InterPro" id="IPR013515">
    <property type="entry name" value="Phytochrome_cen-reg"/>
</dbReference>
<dbReference type="InterPro" id="IPR036890">
    <property type="entry name" value="HATPase_C_sf"/>
</dbReference>
<evidence type="ECO:0000256" key="2">
    <source>
        <dbReference type="ARBA" id="ARBA00006402"/>
    </source>
</evidence>
<dbReference type="Gene3D" id="1.10.287.130">
    <property type="match status" value="1"/>
</dbReference>
<feature type="domain" description="Histidine kinase" evidence="9">
    <location>
        <begin position="661"/>
        <end position="925"/>
    </location>
</feature>
<feature type="coiled-coil region" evidence="7">
    <location>
        <begin position="612"/>
        <end position="649"/>
    </location>
</feature>
<name>A0ABR9U8C5_9CYAN</name>
<organism evidence="10 11">
    <name type="scientific">Planktothrix mougeotii LEGE 06226</name>
    <dbReference type="NCBI Taxonomy" id="1828728"/>
    <lineage>
        <taxon>Bacteria</taxon>
        <taxon>Bacillati</taxon>
        <taxon>Cyanobacteriota</taxon>
        <taxon>Cyanophyceae</taxon>
        <taxon>Oscillatoriophycideae</taxon>
        <taxon>Oscillatoriales</taxon>
        <taxon>Microcoleaceae</taxon>
        <taxon>Planktothrix</taxon>
    </lineage>
</organism>
<feature type="domain" description="Phytochrome chromophore attachment site" evidence="8">
    <location>
        <begin position="32"/>
        <end position="197"/>
    </location>
</feature>
<evidence type="ECO:0000259" key="8">
    <source>
        <dbReference type="PROSITE" id="PS50046"/>
    </source>
</evidence>
<dbReference type="InterPro" id="IPR003594">
    <property type="entry name" value="HATPase_dom"/>
</dbReference>